<keyword evidence="4" id="KW-0812">Transmembrane</keyword>
<dbReference type="PROSITE" id="PS00409">
    <property type="entry name" value="PROKAR_NTER_METHYL"/>
    <property type="match status" value="1"/>
</dbReference>
<dbReference type="Proteomes" id="UP000051497">
    <property type="component" value="Unassembled WGS sequence"/>
</dbReference>
<evidence type="ECO:0000256" key="2">
    <source>
        <dbReference type="ARBA" id="ARBA00022481"/>
    </source>
</evidence>
<comment type="similarity">
    <text evidence="1 3">Belongs to the N-Me-Phe pilin family.</text>
</comment>
<evidence type="ECO:0000256" key="3">
    <source>
        <dbReference type="RuleBase" id="RU000389"/>
    </source>
</evidence>
<evidence type="ECO:0000313" key="6">
    <source>
        <dbReference type="EMBL" id="MCS5710834.1"/>
    </source>
</evidence>
<evidence type="ECO:0000313" key="5">
    <source>
        <dbReference type="EMBL" id="KRG19773.1"/>
    </source>
</evidence>
<dbReference type="EMBL" id="LKAJ01000015">
    <property type="protein sequence ID" value="KRG19773.1"/>
    <property type="molecule type" value="Genomic_DNA"/>
</dbReference>
<comment type="caution">
    <text evidence="5">The sequence shown here is derived from an EMBL/GenBank/DDBJ whole genome shotgun (WGS) entry which is preliminary data.</text>
</comment>
<dbReference type="NCBIfam" id="TIGR02532">
    <property type="entry name" value="IV_pilin_GFxxxE"/>
    <property type="match status" value="1"/>
</dbReference>
<keyword evidence="2" id="KW-0488">Methylation</keyword>
<dbReference type="Pfam" id="PF07963">
    <property type="entry name" value="N_methyl"/>
    <property type="match status" value="1"/>
</dbReference>
<dbReference type="PANTHER" id="PTHR30093">
    <property type="entry name" value="GENERAL SECRETION PATHWAY PROTEIN G"/>
    <property type="match status" value="1"/>
</dbReference>
<dbReference type="InterPro" id="IPR012902">
    <property type="entry name" value="N_methyl_site"/>
</dbReference>
<dbReference type="Pfam" id="PF00114">
    <property type="entry name" value="Pilin"/>
    <property type="match status" value="1"/>
</dbReference>
<protein>
    <submittedName>
        <fullName evidence="5">Fimbrial protein</fullName>
    </submittedName>
    <submittedName>
        <fullName evidence="6">Pilin</fullName>
    </submittedName>
</protein>
<evidence type="ECO:0000313" key="7">
    <source>
        <dbReference type="Proteomes" id="UP000051497"/>
    </source>
</evidence>
<dbReference type="Gene3D" id="3.30.700.10">
    <property type="entry name" value="Glycoprotein, Type 4 Pilin"/>
    <property type="match status" value="1"/>
</dbReference>
<dbReference type="InterPro" id="IPR045584">
    <property type="entry name" value="Pilin-like"/>
</dbReference>
<dbReference type="EMBL" id="LKAJ02000001">
    <property type="protein sequence ID" value="MCS5710834.1"/>
    <property type="molecule type" value="Genomic_DNA"/>
</dbReference>
<keyword evidence="7" id="KW-1185">Reference proteome</keyword>
<dbReference type="PANTHER" id="PTHR30093:SF34">
    <property type="entry name" value="PREPILIN PEPTIDASE-DEPENDENT PROTEIN D"/>
    <property type="match status" value="1"/>
</dbReference>
<organism evidence="5">
    <name type="scientific">Candidatus Berkiella aquae</name>
    <dbReference type="NCBI Taxonomy" id="295108"/>
    <lineage>
        <taxon>Bacteria</taxon>
        <taxon>Pseudomonadati</taxon>
        <taxon>Pseudomonadota</taxon>
        <taxon>Gammaproteobacteria</taxon>
        <taxon>Candidatus Berkiellales</taxon>
        <taxon>Candidatus Berkiellaceae</taxon>
        <taxon>Candidatus Berkiella</taxon>
    </lineage>
</organism>
<dbReference type="RefSeq" id="WP_075067346.1">
    <property type="nucleotide sequence ID" value="NZ_LKAJ02000001.1"/>
</dbReference>
<evidence type="ECO:0000256" key="1">
    <source>
        <dbReference type="ARBA" id="ARBA00005233"/>
    </source>
</evidence>
<dbReference type="GO" id="GO:0043107">
    <property type="term" value="P:type IV pilus-dependent motility"/>
    <property type="evidence" value="ECO:0007669"/>
    <property type="project" value="TreeGrafter"/>
</dbReference>
<gene>
    <name evidence="5" type="primary">pilE_3</name>
    <name evidence="6" type="ORF">HT99x_005285</name>
    <name evidence="5" type="ORF">HT99x_02752</name>
</gene>
<dbReference type="GO" id="GO:0007155">
    <property type="term" value="P:cell adhesion"/>
    <property type="evidence" value="ECO:0007669"/>
    <property type="project" value="InterPro"/>
</dbReference>
<reference evidence="5" key="1">
    <citation type="submission" date="2015-09" db="EMBL/GenBank/DDBJ databases">
        <title>Draft Genome Sequences of Two Novel Amoeba-resistant Intranuclear Bacteria, Candidatus Berkiella cookevillensis and Candidatus Berkiella aquae.</title>
        <authorList>
            <person name="Mehari Y.T."/>
            <person name="Arivett B.A."/>
            <person name="Farone A.L."/>
            <person name="Gunderson J.H."/>
            <person name="Farone M.B."/>
        </authorList>
    </citation>
    <scope>NUCLEOTIDE SEQUENCE [LARGE SCALE GENOMIC DNA]</scope>
    <source>
        <strain evidence="5">HT99</strain>
    </source>
</reference>
<proteinExistence type="inferred from homology"/>
<evidence type="ECO:0000256" key="4">
    <source>
        <dbReference type="SAM" id="Phobius"/>
    </source>
</evidence>
<dbReference type="AlphaFoldDB" id="A0A0Q9YGS8"/>
<keyword evidence="4" id="KW-1133">Transmembrane helix</keyword>
<feature type="transmembrane region" description="Helical" evidence="4">
    <location>
        <begin position="12"/>
        <end position="33"/>
    </location>
</feature>
<dbReference type="InterPro" id="IPR001082">
    <property type="entry name" value="Pilin"/>
</dbReference>
<reference evidence="6" key="2">
    <citation type="journal article" date="2016" name="Genome Announc.">
        <title>Draft Genome Sequences of Two Novel Amoeba-Resistant Intranuclear Bacteria, 'Candidatus Berkiella cookevillensis' and 'Candidatus Berkiella aquae'.</title>
        <authorList>
            <person name="Mehari Y.T."/>
            <person name="Arivett B.A."/>
            <person name="Farone A.L."/>
            <person name="Gunderson J.H."/>
            <person name="Farone M.B."/>
        </authorList>
    </citation>
    <scope>NUCLEOTIDE SEQUENCE</scope>
    <source>
        <strain evidence="6">HT99</strain>
    </source>
</reference>
<dbReference type="GO" id="GO:0044096">
    <property type="term" value="C:type IV pilus"/>
    <property type="evidence" value="ECO:0007669"/>
    <property type="project" value="TreeGrafter"/>
</dbReference>
<keyword evidence="3" id="KW-0281">Fimbrium</keyword>
<accession>A0A0Q9YGS8</accession>
<reference evidence="6" key="3">
    <citation type="submission" date="2021-06" db="EMBL/GenBank/DDBJ databases">
        <title>Genomic Description and Analysis of Intracellular Bacteria, Candidatus Berkiella cookevillensis and Candidatus Berkiella aquae.</title>
        <authorList>
            <person name="Kidane D.T."/>
            <person name="Mehari Y.T."/>
            <person name="Rice F.C."/>
            <person name="Arivett B.A."/>
            <person name="Farone A.L."/>
            <person name="Berk S.G."/>
            <person name="Farone M.B."/>
        </authorList>
    </citation>
    <scope>NUCLEOTIDE SEQUENCE</scope>
    <source>
        <strain evidence="6">HT99</strain>
    </source>
</reference>
<keyword evidence="4" id="KW-0472">Membrane</keyword>
<dbReference type="STRING" id="295108.HT99x_02752"/>
<name>A0A0Q9YGS8_9GAMM</name>
<dbReference type="SUPFAM" id="SSF54523">
    <property type="entry name" value="Pili subunits"/>
    <property type="match status" value="1"/>
</dbReference>
<sequence>MLYSARQHGFTLIELMIVVAIIGILASIAIPAYNDYMVRARVAELIHVSSSAKTSISEYRIAKGSMPTSNTQAGVTSVVTNYVSGVSVGANGVITVTGNQTNLRSGAAISIVLTPTFSNGKVQWTCTSTGATQYAPSSCR</sequence>
<dbReference type="OrthoDB" id="115249at2"/>